<reference evidence="1 2" key="1">
    <citation type="submission" date="2017-11" db="EMBL/GenBank/DDBJ databases">
        <title>Infants hospitalized years apart are colonized by the same room-sourced microbial strains.</title>
        <authorList>
            <person name="Brooks B."/>
            <person name="Olm M.R."/>
            <person name="Firek B.A."/>
            <person name="Baker R."/>
            <person name="Thomas B.C."/>
            <person name="Morowitz M.J."/>
            <person name="Banfield J.F."/>
        </authorList>
    </citation>
    <scope>NUCLEOTIDE SEQUENCE [LARGE SCALE GENOMIC DNA]</scope>
    <source>
        <strain evidence="1">S2_009_000_R2_76</strain>
    </source>
</reference>
<name>A0A2W5EMJ7_9SPHI</name>
<dbReference type="Proteomes" id="UP000249645">
    <property type="component" value="Unassembled WGS sequence"/>
</dbReference>
<gene>
    <name evidence="1" type="ORF">DI598_16025</name>
</gene>
<accession>A0A2W5EMJ7</accession>
<evidence type="ECO:0000313" key="1">
    <source>
        <dbReference type="EMBL" id="PZP43184.1"/>
    </source>
</evidence>
<dbReference type="EMBL" id="QFOI01000386">
    <property type="protein sequence ID" value="PZP43184.1"/>
    <property type="molecule type" value="Genomic_DNA"/>
</dbReference>
<dbReference type="AlphaFoldDB" id="A0A2W5EMJ7"/>
<protein>
    <submittedName>
        <fullName evidence="1">Uncharacterized protein</fullName>
    </submittedName>
</protein>
<sequence>MKVTDKNGFELEVTNLDEAIRQSEAFVAYSQVGGAYSEFNEKQKAYWTDLHEKLLTLKSKLNDEQPKQ</sequence>
<organism evidence="1 2">
    <name type="scientific">Pseudopedobacter saltans</name>
    <dbReference type="NCBI Taxonomy" id="151895"/>
    <lineage>
        <taxon>Bacteria</taxon>
        <taxon>Pseudomonadati</taxon>
        <taxon>Bacteroidota</taxon>
        <taxon>Sphingobacteriia</taxon>
        <taxon>Sphingobacteriales</taxon>
        <taxon>Sphingobacteriaceae</taxon>
        <taxon>Pseudopedobacter</taxon>
    </lineage>
</organism>
<evidence type="ECO:0000313" key="2">
    <source>
        <dbReference type="Proteomes" id="UP000249645"/>
    </source>
</evidence>
<proteinExistence type="predicted"/>
<comment type="caution">
    <text evidence="1">The sequence shown here is derived from an EMBL/GenBank/DDBJ whole genome shotgun (WGS) entry which is preliminary data.</text>
</comment>